<dbReference type="RefSeq" id="WP_094813995.1">
    <property type="nucleotide sequence ID" value="NZ_NEVU01000003.1"/>
</dbReference>
<feature type="chain" id="PRO_5012062701" evidence="1">
    <location>
        <begin position="21"/>
        <end position="752"/>
    </location>
</feature>
<dbReference type="Proteomes" id="UP000216429">
    <property type="component" value="Unassembled WGS sequence"/>
</dbReference>
<gene>
    <name evidence="2" type="ORF">CAL22_13240</name>
</gene>
<organism evidence="2 3">
    <name type="scientific">Bordetella genomosp. 12</name>
    <dbReference type="NCBI Taxonomy" id="463035"/>
    <lineage>
        <taxon>Bacteria</taxon>
        <taxon>Pseudomonadati</taxon>
        <taxon>Pseudomonadota</taxon>
        <taxon>Betaproteobacteria</taxon>
        <taxon>Burkholderiales</taxon>
        <taxon>Alcaligenaceae</taxon>
        <taxon>Bordetella</taxon>
    </lineage>
</organism>
<dbReference type="InterPro" id="IPR017853">
    <property type="entry name" value="GH"/>
</dbReference>
<accession>A0A261VAR9</accession>
<keyword evidence="3" id="KW-1185">Reference proteome</keyword>
<comment type="caution">
    <text evidence="2">The sequence shown here is derived from an EMBL/GenBank/DDBJ whole genome shotgun (WGS) entry which is preliminary data.</text>
</comment>
<feature type="signal peptide" evidence="1">
    <location>
        <begin position="1"/>
        <end position="20"/>
    </location>
</feature>
<evidence type="ECO:0000313" key="2">
    <source>
        <dbReference type="EMBL" id="OZI70861.1"/>
    </source>
</evidence>
<reference evidence="3" key="1">
    <citation type="submission" date="2017-05" db="EMBL/GenBank/DDBJ databases">
        <title>Complete and WGS of Bordetella genogroups.</title>
        <authorList>
            <person name="Spilker T."/>
            <person name="Lipuma J."/>
        </authorList>
    </citation>
    <scope>NUCLEOTIDE SEQUENCE [LARGE SCALE GENOMIC DNA]</scope>
    <source>
        <strain evidence="3">AU6712</strain>
    </source>
</reference>
<protein>
    <submittedName>
        <fullName evidence="2">Capsular biosynthesis protein</fullName>
    </submittedName>
</protein>
<keyword evidence="1" id="KW-0732">Signal</keyword>
<dbReference type="Gene3D" id="3.20.20.80">
    <property type="entry name" value="Glycosidases"/>
    <property type="match status" value="1"/>
</dbReference>
<proteinExistence type="predicted"/>
<evidence type="ECO:0000256" key="1">
    <source>
        <dbReference type="SAM" id="SignalP"/>
    </source>
</evidence>
<dbReference type="AlphaFoldDB" id="A0A261VAR9"/>
<dbReference type="OrthoDB" id="9771116at2"/>
<dbReference type="EMBL" id="NEVU01000003">
    <property type="protein sequence ID" value="OZI70861.1"/>
    <property type="molecule type" value="Genomic_DNA"/>
</dbReference>
<sequence>MKRWVAACCLALAGPAAGVAATADWFVFEMQPAALSGAPDVAGLNHPLDAASRIVARGSHLFFVGRDGQADRRARLFGVNLSFGANFPDARQATDLARQLRKLGFNAVRLHHLDSLPSDIPDAPISILTPGPFPTFSSSAVARLRGLIGALAAEGIYINLNLHVGYRFRPSVDGLPALDGGAEMPSLTAPIHVYDPRLIAMQQAYARQLIALLGLKDNPALALVEINNESSLLAAWLGPDWQAAIPSAYAPQLRMRWREWLVRKYGSLQEACARWGGCAADDADDFPEPGRQQPLYETGLAQLRAGVARRLSTWFGTGKPGVVGAREQDFMRFLAATDQAYFELLRQVVHDAAGAEVPVTGTQMGYGGLMNADAQPAMDYIDEHFYIAHPDIRGAQDWRIPDLNASDKEFSRLLALALRRDRQRPFVVSEFNLPFPNPRGAEILPLMSAMAALQDWDGLFYFDYSDTPSLPQAPARFALSGDWGRMALAGQSARLFRQPLIAALPLQVDIPVGADARLRWGADRRFDAITHGLIEGLGVQPGWALQGRLGLDLKAGPGAEVSVPRQAASTALTQGDGQVMLQTPDVWAVFGAVGTQRLPGEAAWMQFDAAGTAAAILTALDGQPLAQARHLLLSLGNDTTGTQPGSMPQRPKLRIPYRGQTAFLTLEPDPGGAGPSGDYATRPPAWLRRMPATLGLSARAGRLTVYPLDGQGRRRAPLSASLVSVEQGAARVRVQTGGDASPWYEFVYEDTP</sequence>
<evidence type="ECO:0000313" key="3">
    <source>
        <dbReference type="Proteomes" id="UP000216429"/>
    </source>
</evidence>
<dbReference type="SUPFAM" id="SSF51445">
    <property type="entry name" value="(Trans)glycosidases"/>
    <property type="match status" value="1"/>
</dbReference>
<name>A0A261VAR9_9BORD</name>